<gene>
    <name evidence="1" type="ORF">LCGC14_0430340</name>
</gene>
<organism evidence="1">
    <name type="scientific">marine sediment metagenome</name>
    <dbReference type="NCBI Taxonomy" id="412755"/>
    <lineage>
        <taxon>unclassified sequences</taxon>
        <taxon>metagenomes</taxon>
        <taxon>ecological metagenomes</taxon>
    </lineage>
</organism>
<evidence type="ECO:0000313" key="1">
    <source>
        <dbReference type="EMBL" id="KKN70456.1"/>
    </source>
</evidence>
<sequence>MSQDVRVVVPNEFNFLRPTSTNTPLAAKGMDKLIQIVTMSLLTSPGRDVFNPSGGAGLREILPRGANQTTEVGVLSDVSIALIKVEDDIRSAQNEEEEDPGARLASLALVSVQFDLPNSKWEVVVRLTSESGETEEPSIIL</sequence>
<comment type="caution">
    <text evidence="1">The sequence shown here is derived from an EMBL/GenBank/DDBJ whole genome shotgun (WGS) entry which is preliminary data.</text>
</comment>
<dbReference type="EMBL" id="LAZR01000402">
    <property type="protein sequence ID" value="KKN70456.1"/>
    <property type="molecule type" value="Genomic_DNA"/>
</dbReference>
<dbReference type="AlphaFoldDB" id="A0A0F9VA86"/>
<dbReference type="SUPFAM" id="SSF160719">
    <property type="entry name" value="gpW/gp25-like"/>
    <property type="match status" value="1"/>
</dbReference>
<name>A0A0F9VA86_9ZZZZ</name>
<protein>
    <submittedName>
        <fullName evidence="1">Uncharacterized protein</fullName>
    </submittedName>
</protein>
<reference evidence="1" key="1">
    <citation type="journal article" date="2015" name="Nature">
        <title>Complex archaea that bridge the gap between prokaryotes and eukaryotes.</title>
        <authorList>
            <person name="Spang A."/>
            <person name="Saw J.H."/>
            <person name="Jorgensen S.L."/>
            <person name="Zaremba-Niedzwiedzka K."/>
            <person name="Martijn J."/>
            <person name="Lind A.E."/>
            <person name="van Eijk R."/>
            <person name="Schleper C."/>
            <person name="Guy L."/>
            <person name="Ettema T.J."/>
        </authorList>
    </citation>
    <scope>NUCLEOTIDE SEQUENCE</scope>
</reference>
<proteinExistence type="predicted"/>
<accession>A0A0F9VA86</accession>
<dbReference type="Gene3D" id="3.10.450.40">
    <property type="match status" value="1"/>
</dbReference>